<proteinExistence type="predicted"/>
<gene>
    <name evidence="1" type="ORF">SDC9_131200</name>
</gene>
<reference evidence="1" key="1">
    <citation type="submission" date="2019-08" db="EMBL/GenBank/DDBJ databases">
        <authorList>
            <person name="Kucharzyk K."/>
            <person name="Murdoch R.W."/>
            <person name="Higgins S."/>
            <person name="Loffler F."/>
        </authorList>
    </citation>
    <scope>NUCLEOTIDE SEQUENCE</scope>
</reference>
<protein>
    <submittedName>
        <fullName evidence="1">Uncharacterized protein</fullName>
    </submittedName>
</protein>
<accession>A0A645D4J3</accession>
<organism evidence="1">
    <name type="scientific">bioreactor metagenome</name>
    <dbReference type="NCBI Taxonomy" id="1076179"/>
    <lineage>
        <taxon>unclassified sequences</taxon>
        <taxon>metagenomes</taxon>
        <taxon>ecological metagenomes</taxon>
    </lineage>
</organism>
<dbReference type="EMBL" id="VSSQ01032757">
    <property type="protein sequence ID" value="MPM84129.1"/>
    <property type="molecule type" value="Genomic_DNA"/>
</dbReference>
<sequence>MGDVSQGRGWCNSAFQVNLTVEEDPVGAEGEKMFFQRMQGDNYRKEQLQGIPVCRKLDGRPRNKREEGLKPQPKVFCLRLGKPQGTEFGDAFPNVDGN</sequence>
<evidence type="ECO:0000313" key="1">
    <source>
        <dbReference type="EMBL" id="MPM84129.1"/>
    </source>
</evidence>
<name>A0A645D4J3_9ZZZZ</name>
<comment type="caution">
    <text evidence="1">The sequence shown here is derived from an EMBL/GenBank/DDBJ whole genome shotgun (WGS) entry which is preliminary data.</text>
</comment>
<dbReference type="AlphaFoldDB" id="A0A645D4J3"/>